<accession>A0ABV6CT44</accession>
<proteinExistence type="predicted"/>
<gene>
    <name evidence="1" type="ORF">ACFFJC_06355</name>
</gene>
<dbReference type="RefSeq" id="WP_379486656.1">
    <property type="nucleotide sequence ID" value="NZ_JBHLWK010000009.1"/>
</dbReference>
<reference evidence="1 2" key="1">
    <citation type="submission" date="2024-09" db="EMBL/GenBank/DDBJ databases">
        <authorList>
            <person name="Sun Q."/>
            <person name="Mori K."/>
        </authorList>
    </citation>
    <scope>NUCLEOTIDE SEQUENCE [LARGE SCALE GENOMIC DNA]</scope>
    <source>
        <strain evidence="1 2">CCM 7706</strain>
    </source>
</reference>
<evidence type="ECO:0000313" key="2">
    <source>
        <dbReference type="Proteomes" id="UP001589798"/>
    </source>
</evidence>
<dbReference type="Proteomes" id="UP001589798">
    <property type="component" value="Unassembled WGS sequence"/>
</dbReference>
<protein>
    <recommendedName>
        <fullName evidence="3">DUF2336 domain-containing protein</fullName>
    </recommendedName>
</protein>
<organism evidence="1 2">
    <name type="scientific">Novosphingobium soli</name>
    <dbReference type="NCBI Taxonomy" id="574956"/>
    <lineage>
        <taxon>Bacteria</taxon>
        <taxon>Pseudomonadati</taxon>
        <taxon>Pseudomonadota</taxon>
        <taxon>Alphaproteobacteria</taxon>
        <taxon>Sphingomonadales</taxon>
        <taxon>Sphingomonadaceae</taxon>
        <taxon>Novosphingobium</taxon>
    </lineage>
</organism>
<sequence length="324" mass="33831">MIEEAVHKAGPEGVEAALREELARADAVAGTALPILRYLVSLEDDCLFGEDVLARVRGMIADLAAEVLHALAGEARPCGHVGGDVDVLTRAFVDDAALLSHVHALAVEWQLTERLQLRLGLDPVFSPLLKEGMASVDPAVRHLASAFLAAQGRWCQVQRRMSLPLRDLPEAVREGVFAILRKLVGRDGDLADRLDRLHAAEGPSGLEPSREALAARLVTALAAAGAALSLPHAGLALFLSAVAGGCGATRDAVIGATHERQAARFALMLRAVGLPSASITRALLALHPAGVPLPPLDPLQPEQARALLAAAPVLAPAAPVPAHT</sequence>
<name>A0ABV6CT44_9SPHN</name>
<evidence type="ECO:0000313" key="1">
    <source>
        <dbReference type="EMBL" id="MFC0203890.1"/>
    </source>
</evidence>
<keyword evidence="2" id="KW-1185">Reference proteome</keyword>
<comment type="caution">
    <text evidence="1">The sequence shown here is derived from an EMBL/GenBank/DDBJ whole genome shotgun (WGS) entry which is preliminary data.</text>
</comment>
<evidence type="ECO:0008006" key="3">
    <source>
        <dbReference type="Google" id="ProtNLM"/>
    </source>
</evidence>
<dbReference type="EMBL" id="JBHLWK010000009">
    <property type="protein sequence ID" value="MFC0203890.1"/>
    <property type="molecule type" value="Genomic_DNA"/>
</dbReference>